<dbReference type="InterPro" id="IPR029063">
    <property type="entry name" value="SAM-dependent_MTases_sf"/>
</dbReference>
<dbReference type="Gene3D" id="3.40.50.150">
    <property type="entry name" value="Vaccinia Virus protein VP39"/>
    <property type="match status" value="1"/>
</dbReference>
<protein>
    <submittedName>
        <fullName evidence="1">Putative methyltransferase</fullName>
    </submittedName>
</protein>
<evidence type="ECO:0000313" key="1">
    <source>
        <dbReference type="EMBL" id="QJI02880.1"/>
    </source>
</evidence>
<keyword evidence="1" id="KW-0489">Methyltransferase</keyword>
<accession>A0A6M3XY91</accession>
<dbReference type="GO" id="GO:0032259">
    <property type="term" value="P:methylation"/>
    <property type="evidence" value="ECO:0007669"/>
    <property type="project" value="UniProtKB-KW"/>
</dbReference>
<name>A0A6M3XY91_9ZZZZ</name>
<dbReference type="GO" id="GO:0008168">
    <property type="term" value="F:methyltransferase activity"/>
    <property type="evidence" value="ECO:0007669"/>
    <property type="project" value="UniProtKB-KW"/>
</dbReference>
<keyword evidence="1" id="KW-0808">Transferase</keyword>
<dbReference type="Pfam" id="PF13578">
    <property type="entry name" value="Methyltransf_24"/>
    <property type="match status" value="1"/>
</dbReference>
<dbReference type="AlphaFoldDB" id="A0A6M3XY91"/>
<dbReference type="EMBL" id="MT145039">
    <property type="protein sequence ID" value="QJI02880.1"/>
    <property type="molecule type" value="Genomic_DNA"/>
</dbReference>
<sequence length="178" mass="20739">MSDEERLEVLSEAHSSDIYYAVRTLYDSILKHNYKTVLELGVRSGVSTRVLLLAVKKVGGHVWSVDVARCELAQRIVCEWGLASYWTFIQMDDRDFAGFWNRKVDMLFIDTSHQYEHTLFELELYSKFVGENGVIYLHDTISHKEGVMQAILDFIKKHPEWEFKEEGIIHGLGALRRR</sequence>
<proteinExistence type="predicted"/>
<dbReference type="CDD" id="cd02440">
    <property type="entry name" value="AdoMet_MTases"/>
    <property type="match status" value="1"/>
</dbReference>
<organism evidence="1">
    <name type="scientific">viral metagenome</name>
    <dbReference type="NCBI Taxonomy" id="1070528"/>
    <lineage>
        <taxon>unclassified sequences</taxon>
        <taxon>metagenomes</taxon>
        <taxon>organismal metagenomes</taxon>
    </lineage>
</organism>
<gene>
    <name evidence="1" type="ORF">TM448B03782_0006</name>
</gene>
<reference evidence="1" key="1">
    <citation type="submission" date="2020-03" db="EMBL/GenBank/DDBJ databases">
        <title>The deep terrestrial virosphere.</title>
        <authorList>
            <person name="Holmfeldt K."/>
            <person name="Nilsson E."/>
            <person name="Simone D."/>
            <person name="Lopez-Fernandez M."/>
            <person name="Wu X."/>
            <person name="de Brujin I."/>
            <person name="Lundin D."/>
            <person name="Andersson A."/>
            <person name="Bertilsson S."/>
            <person name="Dopson M."/>
        </authorList>
    </citation>
    <scope>NUCLEOTIDE SEQUENCE</scope>
    <source>
        <strain evidence="1">TM448B03782</strain>
    </source>
</reference>
<dbReference type="SUPFAM" id="SSF53335">
    <property type="entry name" value="S-adenosyl-L-methionine-dependent methyltransferases"/>
    <property type="match status" value="1"/>
</dbReference>